<comment type="pathway">
    <text evidence="2 9">Amino-acid biosynthesis; L-tryptophan biosynthesis; L-tryptophan from chorismate: step 5/5.</text>
</comment>
<keyword evidence="4 9" id="KW-0028">Amino-acid biosynthesis</keyword>
<dbReference type="PANTHER" id="PTHR43406">
    <property type="entry name" value="TRYPTOPHAN SYNTHASE, ALPHA CHAIN"/>
    <property type="match status" value="1"/>
</dbReference>
<keyword evidence="5 9" id="KW-0822">Tryptophan biosynthesis</keyword>
<feature type="active site" description="Proton acceptor" evidence="9">
    <location>
        <position position="49"/>
    </location>
</feature>
<comment type="catalytic activity">
    <reaction evidence="8 9">
        <text>(1S,2R)-1-C-(indol-3-yl)glycerol 3-phosphate + L-serine = D-glyceraldehyde 3-phosphate + L-tryptophan + H2O</text>
        <dbReference type="Rhea" id="RHEA:10532"/>
        <dbReference type="ChEBI" id="CHEBI:15377"/>
        <dbReference type="ChEBI" id="CHEBI:33384"/>
        <dbReference type="ChEBI" id="CHEBI:57912"/>
        <dbReference type="ChEBI" id="CHEBI:58866"/>
        <dbReference type="ChEBI" id="CHEBI:59776"/>
        <dbReference type="EC" id="4.2.1.20"/>
    </reaction>
</comment>
<dbReference type="Proteomes" id="UP000189059">
    <property type="component" value="Unassembled WGS sequence"/>
</dbReference>
<accession>A0A1B2DVV7</accession>
<evidence type="ECO:0000256" key="7">
    <source>
        <dbReference type="ARBA" id="ARBA00023239"/>
    </source>
</evidence>
<evidence type="ECO:0000256" key="6">
    <source>
        <dbReference type="ARBA" id="ARBA00023141"/>
    </source>
</evidence>
<dbReference type="AlphaFoldDB" id="A0A1B2DVV7"/>
<dbReference type="HAMAP" id="MF_00131">
    <property type="entry name" value="Trp_synth_alpha"/>
    <property type="match status" value="1"/>
</dbReference>
<keyword evidence="13" id="KW-1185">Reference proteome</keyword>
<evidence type="ECO:0000313" key="11">
    <source>
        <dbReference type="EMBL" id="ANY71817.1"/>
    </source>
</evidence>
<evidence type="ECO:0000256" key="9">
    <source>
        <dbReference type="HAMAP-Rule" id="MF_00131"/>
    </source>
</evidence>
<evidence type="ECO:0000313" key="12">
    <source>
        <dbReference type="EMBL" id="OOC60877.1"/>
    </source>
</evidence>
<proteinExistence type="inferred from homology"/>
<dbReference type="InterPro" id="IPR013785">
    <property type="entry name" value="Aldolase_TIM"/>
</dbReference>
<keyword evidence="7 9" id="KW-0456">Lyase</keyword>
<dbReference type="RefSeq" id="WP_077565439.1">
    <property type="nucleotide sequence ID" value="NZ_CP016809.1"/>
</dbReference>
<dbReference type="GO" id="GO:0005829">
    <property type="term" value="C:cytosol"/>
    <property type="evidence" value="ECO:0007669"/>
    <property type="project" value="TreeGrafter"/>
</dbReference>
<dbReference type="Gene3D" id="3.20.20.70">
    <property type="entry name" value="Aldolase class I"/>
    <property type="match status" value="1"/>
</dbReference>
<dbReference type="EMBL" id="MRVI01000001">
    <property type="protein sequence ID" value="OOC60877.1"/>
    <property type="molecule type" value="Genomic_DNA"/>
</dbReference>
<dbReference type="InterPro" id="IPR018204">
    <property type="entry name" value="Trp_synthase_alpha_AS"/>
</dbReference>
<evidence type="ECO:0000256" key="5">
    <source>
        <dbReference type="ARBA" id="ARBA00022822"/>
    </source>
</evidence>
<dbReference type="CDD" id="cd04724">
    <property type="entry name" value="Tryptophan_synthase_alpha"/>
    <property type="match status" value="1"/>
</dbReference>
<feature type="active site" description="Proton acceptor" evidence="9">
    <location>
        <position position="60"/>
    </location>
</feature>
<protein>
    <recommendedName>
        <fullName evidence="9">Tryptophan synthase alpha chain</fullName>
        <ecNumber evidence="9">4.2.1.20</ecNumber>
    </recommendedName>
</protein>
<organism evidence="11">
    <name type="scientific">Paenibacillus ihbetae</name>
    <dbReference type="NCBI Taxonomy" id="1870820"/>
    <lineage>
        <taxon>Bacteria</taxon>
        <taxon>Bacillati</taxon>
        <taxon>Bacillota</taxon>
        <taxon>Bacilli</taxon>
        <taxon>Bacillales</taxon>
        <taxon>Paenibacillaceae</taxon>
        <taxon>Paenibacillus</taxon>
    </lineage>
</organism>
<evidence type="ECO:0000313" key="13">
    <source>
        <dbReference type="Proteomes" id="UP000189059"/>
    </source>
</evidence>
<reference evidence="12 13" key="2">
    <citation type="submission" date="2016-12" db="EMBL/GenBank/DDBJ databases">
        <title>Genome sequencing and description of Paenibacillus sp. nov. from high altitude lake in the Indian Trans- Himalayas.</title>
        <authorList>
            <person name="Kiran S."/>
            <person name="Swarnkar M.K."/>
            <person name="Rana A."/>
            <person name="Tewari R."/>
            <person name="Gulati A."/>
        </authorList>
    </citation>
    <scope>NUCLEOTIDE SEQUENCE [LARGE SCALE GENOMIC DNA]</scope>
    <source>
        <strain evidence="12 13">IHBB 9951</strain>
    </source>
</reference>
<keyword evidence="6 9" id="KW-0057">Aromatic amino acid biosynthesis</keyword>
<dbReference type="KEGG" id="pib:BBD41_04025"/>
<evidence type="ECO:0000256" key="1">
    <source>
        <dbReference type="ARBA" id="ARBA00003365"/>
    </source>
</evidence>
<dbReference type="InterPro" id="IPR011060">
    <property type="entry name" value="RibuloseP-bd_barrel"/>
</dbReference>
<dbReference type="FunFam" id="3.20.20.70:FF:000037">
    <property type="entry name" value="Tryptophan synthase alpha chain"/>
    <property type="match status" value="1"/>
</dbReference>
<evidence type="ECO:0000256" key="3">
    <source>
        <dbReference type="ARBA" id="ARBA00011270"/>
    </source>
</evidence>
<comment type="function">
    <text evidence="1 9">The alpha subunit is responsible for the aldol cleavage of indoleglycerol phosphate to indole and glyceraldehyde 3-phosphate.</text>
</comment>
<reference evidence="11" key="1">
    <citation type="submission" date="2016-08" db="EMBL/GenBank/DDBJ databases">
        <title>Complete Genome Seqeunce of Paenibacillus sp. nov. IHBB 9852 from high altitute lake of Indian trans-Himalayas.</title>
        <authorList>
            <person name="Kiran S."/>
            <person name="Swarnkar M.K."/>
            <person name="Rana A."/>
            <person name="Tewari R."/>
            <person name="Gulati A."/>
        </authorList>
    </citation>
    <scope>NUCLEOTIDE SEQUENCE [LARGE SCALE GENOMIC DNA]</scope>
    <source>
        <strain evidence="11">IHBB 9852</strain>
    </source>
</reference>
<evidence type="ECO:0000256" key="2">
    <source>
        <dbReference type="ARBA" id="ARBA00004733"/>
    </source>
</evidence>
<sequence length="275" mass="29977">MNRIDQTFETLKLHNKTALIPYLTVGDPDPETTLDIIAELESSGADIIELGVPYSDPLADGPVIQRASERALKNKVTIRTCMDIALKARERGSQLPFILFTYYNPVLQMGLDTFFEEVLKHDISGLIIPDLPVEESAEIRTRAAAAGVHLIPLVAPTSHERIATILSEATGFVYCVSSLGVTGERTDFYSGVEAFLETVKEYSRVPIAIGFGISTGEQVARFSKICDGVVVGSAIVRTIESNIPLLEREETRGQGLSQIGQFVAQLKGAKLALDR</sequence>
<dbReference type="UniPathway" id="UPA00035">
    <property type="reaction ID" value="UER00044"/>
</dbReference>
<dbReference type="OrthoDB" id="9804578at2"/>
<dbReference type="NCBIfam" id="TIGR00262">
    <property type="entry name" value="trpA"/>
    <property type="match status" value="1"/>
</dbReference>
<dbReference type="SUPFAM" id="SSF51366">
    <property type="entry name" value="Ribulose-phoshate binding barrel"/>
    <property type="match status" value="1"/>
</dbReference>
<dbReference type="GO" id="GO:0004834">
    <property type="term" value="F:tryptophan synthase activity"/>
    <property type="evidence" value="ECO:0007669"/>
    <property type="project" value="UniProtKB-UniRule"/>
</dbReference>
<dbReference type="InterPro" id="IPR002028">
    <property type="entry name" value="Trp_synthase_suA"/>
</dbReference>
<name>A0A1B2DVV7_9BACL</name>
<dbReference type="EC" id="4.2.1.20" evidence="9"/>
<comment type="similarity">
    <text evidence="9 10">Belongs to the TrpA family.</text>
</comment>
<dbReference type="EMBL" id="CP016809">
    <property type="protein sequence ID" value="ANY71817.1"/>
    <property type="molecule type" value="Genomic_DNA"/>
</dbReference>
<comment type="subunit">
    <text evidence="3 9">Tetramer of two alpha and two beta chains.</text>
</comment>
<gene>
    <name evidence="9" type="primary">trpA</name>
    <name evidence="12" type="ORF">BBD40_02635</name>
    <name evidence="11" type="ORF">BBD41_04025</name>
</gene>
<evidence type="ECO:0000256" key="8">
    <source>
        <dbReference type="ARBA" id="ARBA00049047"/>
    </source>
</evidence>
<dbReference type="PROSITE" id="PS00167">
    <property type="entry name" value="TRP_SYNTHASE_ALPHA"/>
    <property type="match status" value="1"/>
</dbReference>
<dbReference type="Pfam" id="PF00290">
    <property type="entry name" value="Trp_syntA"/>
    <property type="match status" value="1"/>
</dbReference>
<evidence type="ECO:0000256" key="4">
    <source>
        <dbReference type="ARBA" id="ARBA00022605"/>
    </source>
</evidence>
<evidence type="ECO:0000256" key="10">
    <source>
        <dbReference type="RuleBase" id="RU003662"/>
    </source>
</evidence>
<dbReference type="PANTHER" id="PTHR43406:SF1">
    <property type="entry name" value="TRYPTOPHAN SYNTHASE ALPHA CHAIN, CHLOROPLASTIC"/>
    <property type="match status" value="1"/>
</dbReference>